<dbReference type="PANTHER" id="PTHR43744">
    <property type="entry name" value="ABC TRANSPORTER PERMEASE PROTEIN MG189-RELATED-RELATED"/>
    <property type="match status" value="1"/>
</dbReference>
<organism evidence="9">
    <name type="scientific">uncultured Solirubrobacteraceae bacterium</name>
    <dbReference type="NCBI Taxonomy" id="1162706"/>
    <lineage>
        <taxon>Bacteria</taxon>
        <taxon>Bacillati</taxon>
        <taxon>Actinomycetota</taxon>
        <taxon>Thermoleophilia</taxon>
        <taxon>Solirubrobacterales</taxon>
        <taxon>Solirubrobacteraceae</taxon>
        <taxon>environmental samples</taxon>
    </lineage>
</organism>
<dbReference type="GO" id="GO:0055085">
    <property type="term" value="P:transmembrane transport"/>
    <property type="evidence" value="ECO:0007669"/>
    <property type="project" value="InterPro"/>
</dbReference>
<dbReference type="InterPro" id="IPR035906">
    <property type="entry name" value="MetI-like_sf"/>
</dbReference>
<sequence length="272" mass="29621">MRPTARPIGAALVVLLFLAPLSFLVTGALREPGLLPTDSFTLLPNPLTTESLQRAFELVPLGRQLFNSVIVAAIAVPISVVVASWAGFAMVLLPRRVRGYAVGASLVLLMVPLAALWLPRFVLFRWLGVVDTWIPLIAPALLGMSPFYVLLFYWSYRRVPRDLLDAGRLEGLRAFGLWRRVASPLVRPTTFAVAALAFVTTWGNFIDPVLFINDPDLATLPLGLRSLSALGPTGFPVLLAGALVATVPAVVAFAMVQRRFLQNTREAGWLGR</sequence>
<evidence type="ECO:0000259" key="8">
    <source>
        <dbReference type="PROSITE" id="PS50928"/>
    </source>
</evidence>
<evidence type="ECO:0000256" key="3">
    <source>
        <dbReference type="ARBA" id="ARBA00022475"/>
    </source>
</evidence>
<feature type="domain" description="ABC transmembrane type-1" evidence="8">
    <location>
        <begin position="65"/>
        <end position="256"/>
    </location>
</feature>
<evidence type="ECO:0000256" key="6">
    <source>
        <dbReference type="ARBA" id="ARBA00023136"/>
    </source>
</evidence>
<evidence type="ECO:0000256" key="1">
    <source>
        <dbReference type="ARBA" id="ARBA00004651"/>
    </source>
</evidence>
<accession>A0A6J4TKE6</accession>
<dbReference type="SUPFAM" id="SSF161098">
    <property type="entry name" value="MetI-like"/>
    <property type="match status" value="1"/>
</dbReference>
<dbReference type="PANTHER" id="PTHR43744:SF12">
    <property type="entry name" value="ABC TRANSPORTER PERMEASE PROTEIN MG189-RELATED"/>
    <property type="match status" value="1"/>
</dbReference>
<feature type="transmembrane region" description="Helical" evidence="7">
    <location>
        <begin position="233"/>
        <end position="256"/>
    </location>
</feature>
<feature type="transmembrane region" description="Helical" evidence="7">
    <location>
        <begin position="69"/>
        <end position="93"/>
    </location>
</feature>
<dbReference type="PROSITE" id="PS50928">
    <property type="entry name" value="ABC_TM1"/>
    <property type="match status" value="1"/>
</dbReference>
<dbReference type="InterPro" id="IPR000515">
    <property type="entry name" value="MetI-like"/>
</dbReference>
<comment type="similarity">
    <text evidence="7">Belongs to the binding-protein-dependent transport system permease family.</text>
</comment>
<evidence type="ECO:0000256" key="7">
    <source>
        <dbReference type="RuleBase" id="RU363032"/>
    </source>
</evidence>
<keyword evidence="3" id="KW-1003">Cell membrane</keyword>
<protein>
    <submittedName>
        <fullName evidence="9">N-Acetyl-D-glucosamine ABC transport system, permease protein 2</fullName>
    </submittedName>
</protein>
<proteinExistence type="inferred from homology"/>
<dbReference type="Pfam" id="PF00528">
    <property type="entry name" value="BPD_transp_1"/>
    <property type="match status" value="1"/>
</dbReference>
<evidence type="ECO:0000256" key="2">
    <source>
        <dbReference type="ARBA" id="ARBA00022448"/>
    </source>
</evidence>
<dbReference type="CDD" id="cd06261">
    <property type="entry name" value="TM_PBP2"/>
    <property type="match status" value="1"/>
</dbReference>
<keyword evidence="5 7" id="KW-1133">Transmembrane helix</keyword>
<name>A0A6J4TKE6_9ACTN</name>
<evidence type="ECO:0000256" key="4">
    <source>
        <dbReference type="ARBA" id="ARBA00022692"/>
    </source>
</evidence>
<feature type="transmembrane region" description="Helical" evidence="7">
    <location>
        <begin position="100"/>
        <end position="118"/>
    </location>
</feature>
<feature type="transmembrane region" description="Helical" evidence="7">
    <location>
        <begin position="189"/>
        <end position="213"/>
    </location>
</feature>
<comment type="subcellular location">
    <subcellularLocation>
        <location evidence="1 7">Cell membrane</location>
        <topology evidence="1 7">Multi-pass membrane protein</topology>
    </subcellularLocation>
</comment>
<keyword evidence="2 7" id="KW-0813">Transport</keyword>
<dbReference type="Gene3D" id="1.10.3720.10">
    <property type="entry name" value="MetI-like"/>
    <property type="match status" value="1"/>
</dbReference>
<dbReference type="AlphaFoldDB" id="A0A6J4TKE6"/>
<dbReference type="GO" id="GO:0005886">
    <property type="term" value="C:plasma membrane"/>
    <property type="evidence" value="ECO:0007669"/>
    <property type="project" value="UniProtKB-SubCell"/>
</dbReference>
<reference evidence="9" key="1">
    <citation type="submission" date="2020-02" db="EMBL/GenBank/DDBJ databases">
        <authorList>
            <person name="Meier V. D."/>
        </authorList>
    </citation>
    <scope>NUCLEOTIDE SEQUENCE</scope>
    <source>
        <strain evidence="9">AVDCRST_MAG85</strain>
    </source>
</reference>
<evidence type="ECO:0000313" key="9">
    <source>
        <dbReference type="EMBL" id="CAA9524875.1"/>
    </source>
</evidence>
<keyword evidence="4 7" id="KW-0812">Transmembrane</keyword>
<feature type="transmembrane region" description="Helical" evidence="7">
    <location>
        <begin position="133"/>
        <end position="154"/>
    </location>
</feature>
<gene>
    <name evidence="9" type="ORF">AVDCRST_MAG85-3138</name>
</gene>
<evidence type="ECO:0000256" key="5">
    <source>
        <dbReference type="ARBA" id="ARBA00022989"/>
    </source>
</evidence>
<dbReference type="EMBL" id="CADCVT010000347">
    <property type="protein sequence ID" value="CAA9524875.1"/>
    <property type="molecule type" value="Genomic_DNA"/>
</dbReference>
<keyword evidence="6 7" id="KW-0472">Membrane</keyword>